<evidence type="ECO:0000256" key="1">
    <source>
        <dbReference type="ARBA" id="ARBA00004651"/>
    </source>
</evidence>
<comment type="similarity">
    <text evidence="2">Belongs to the EamA transporter family.</text>
</comment>
<reference evidence="10" key="1">
    <citation type="submission" date="2011-06" db="EMBL/GenBank/DDBJ databases">
        <title>Complete genome sequence of Paenibacillus mucilaginosus KNP414.</title>
        <authorList>
            <person name="Wang J."/>
            <person name="Hu S."/>
            <person name="Hu X."/>
            <person name="Zhang B."/>
            <person name="Dong D."/>
            <person name="Zhang S."/>
            <person name="Zhao K."/>
            <person name="Wu D."/>
        </authorList>
    </citation>
    <scope>NUCLEOTIDE SEQUENCE [LARGE SCALE GENOMIC DNA]</scope>
    <source>
        <strain evidence="10">KNP414</strain>
    </source>
</reference>
<feature type="transmembrane region" description="Helical" evidence="7">
    <location>
        <begin position="167"/>
        <end position="183"/>
    </location>
</feature>
<feature type="transmembrane region" description="Helical" evidence="7">
    <location>
        <begin position="16"/>
        <end position="37"/>
    </location>
</feature>
<feature type="transmembrane region" description="Helical" evidence="7">
    <location>
        <begin position="74"/>
        <end position="96"/>
    </location>
</feature>
<evidence type="ECO:0000256" key="4">
    <source>
        <dbReference type="ARBA" id="ARBA00022692"/>
    </source>
</evidence>
<dbReference type="Proteomes" id="UP000006620">
    <property type="component" value="Chromosome"/>
</dbReference>
<evidence type="ECO:0000256" key="6">
    <source>
        <dbReference type="ARBA" id="ARBA00023136"/>
    </source>
</evidence>
<dbReference type="PANTHER" id="PTHR32322:SF18">
    <property type="entry name" value="S-ADENOSYLMETHIONINE_S-ADENOSYLHOMOCYSTEINE TRANSPORTER"/>
    <property type="match status" value="1"/>
</dbReference>
<protein>
    <recommendedName>
        <fullName evidence="8">EamA domain-containing protein</fullName>
    </recommendedName>
</protein>
<evidence type="ECO:0000313" key="9">
    <source>
        <dbReference type="EMBL" id="AEI40989.1"/>
    </source>
</evidence>
<keyword evidence="4 7" id="KW-0812">Transmembrane</keyword>
<dbReference type="RefSeq" id="WP_013916150.1">
    <property type="nucleotide sequence ID" value="NC_015690.1"/>
</dbReference>
<comment type="subcellular location">
    <subcellularLocation>
        <location evidence="1">Cell membrane</location>
        <topology evidence="1">Multi-pass membrane protein</topology>
    </subcellularLocation>
</comment>
<dbReference type="InterPro" id="IPR000620">
    <property type="entry name" value="EamA_dom"/>
</dbReference>
<feature type="transmembrane region" description="Helical" evidence="7">
    <location>
        <begin position="223"/>
        <end position="242"/>
    </location>
</feature>
<evidence type="ECO:0000256" key="7">
    <source>
        <dbReference type="SAM" id="Phobius"/>
    </source>
</evidence>
<feature type="transmembrane region" description="Helical" evidence="7">
    <location>
        <begin position="136"/>
        <end position="155"/>
    </location>
</feature>
<feature type="transmembrane region" description="Helical" evidence="7">
    <location>
        <begin position="249"/>
        <end position="272"/>
    </location>
</feature>
<feature type="transmembrane region" description="Helical" evidence="7">
    <location>
        <begin position="102"/>
        <end position="124"/>
    </location>
</feature>
<keyword evidence="3" id="KW-1003">Cell membrane</keyword>
<feature type="domain" description="EamA" evidence="8">
    <location>
        <begin position="18"/>
        <end position="150"/>
    </location>
</feature>
<dbReference type="AlphaFoldDB" id="F8F804"/>
<dbReference type="InterPro" id="IPR037185">
    <property type="entry name" value="EmrE-like"/>
</dbReference>
<dbReference type="HOGENOM" id="CLU_064680_0_0_9"/>
<keyword evidence="6 7" id="KW-0472">Membrane</keyword>
<dbReference type="PATRIC" id="fig|1036673.3.peg.2190"/>
<keyword evidence="5 7" id="KW-1133">Transmembrane helix</keyword>
<feature type="transmembrane region" description="Helical" evidence="7">
    <location>
        <begin position="278"/>
        <end position="302"/>
    </location>
</feature>
<dbReference type="Pfam" id="PF00892">
    <property type="entry name" value="EamA"/>
    <property type="match status" value="2"/>
</dbReference>
<sequence>MQTPHQDKLDASKNPYVLMPILLLMWGSLAAVSKLLLERLDSYQVMFYMYALGAVIFLAILIRKVRLKEALKSWKVSDYGLLFACGLFTFLYDFFYLKSLELIPAVEASMLNYLFPIFIVLFAVPIHNEKLTWAKLVSVGMGFLGTALLTTKGELANLSFTNAKGDVLAILAAVSWGIFTNLVKKNKKDVVVSTFLITAVALVLSTAAILVYSRWIVPGQADFLGVLWLSLSNIVLGFFLYFRALAYSPASLIASFTFFTPFVTLLFIVLLLGERLTWVDGLAAVLILFSVPMQKIGSVLAARRPPGTIKHDV</sequence>
<accession>F8F804</accession>
<evidence type="ECO:0000256" key="2">
    <source>
        <dbReference type="ARBA" id="ARBA00007362"/>
    </source>
</evidence>
<gene>
    <name evidence="9" type="ordered locus">KNP414_02428</name>
</gene>
<proteinExistence type="inferred from homology"/>
<dbReference type="PANTHER" id="PTHR32322">
    <property type="entry name" value="INNER MEMBRANE TRANSPORTER"/>
    <property type="match status" value="1"/>
</dbReference>
<evidence type="ECO:0000259" key="8">
    <source>
        <dbReference type="Pfam" id="PF00892"/>
    </source>
</evidence>
<dbReference type="GO" id="GO:0005886">
    <property type="term" value="C:plasma membrane"/>
    <property type="evidence" value="ECO:0007669"/>
    <property type="project" value="UniProtKB-SubCell"/>
</dbReference>
<evidence type="ECO:0000256" key="3">
    <source>
        <dbReference type="ARBA" id="ARBA00022475"/>
    </source>
</evidence>
<evidence type="ECO:0000313" key="10">
    <source>
        <dbReference type="Proteomes" id="UP000006620"/>
    </source>
</evidence>
<dbReference type="KEGG" id="pms:KNP414_02428"/>
<evidence type="ECO:0000256" key="5">
    <source>
        <dbReference type="ARBA" id="ARBA00022989"/>
    </source>
</evidence>
<name>F8F804_PAEMK</name>
<feature type="transmembrane region" description="Helical" evidence="7">
    <location>
        <begin position="43"/>
        <end position="62"/>
    </location>
</feature>
<feature type="domain" description="EamA" evidence="8">
    <location>
        <begin position="164"/>
        <end position="291"/>
    </location>
</feature>
<dbReference type="EMBL" id="CP002869">
    <property type="protein sequence ID" value="AEI40989.1"/>
    <property type="molecule type" value="Genomic_DNA"/>
</dbReference>
<organism evidence="9 10">
    <name type="scientific">Paenibacillus mucilaginosus (strain KNP414)</name>
    <dbReference type="NCBI Taxonomy" id="1036673"/>
    <lineage>
        <taxon>Bacteria</taxon>
        <taxon>Bacillati</taxon>
        <taxon>Bacillota</taxon>
        <taxon>Bacilli</taxon>
        <taxon>Bacillales</taxon>
        <taxon>Paenibacillaceae</taxon>
        <taxon>Paenibacillus</taxon>
    </lineage>
</organism>
<reference evidence="9 10" key="2">
    <citation type="journal article" date="2013" name="Genome Announc.">
        <title>Genome Sequence of Growth-Improving Paenibacillus mucilaginosus Strain KNP414.</title>
        <authorList>
            <person name="Lu J.J."/>
            <person name="Wang J.F."/>
            <person name="Hu X.F."/>
        </authorList>
    </citation>
    <scope>NUCLEOTIDE SEQUENCE [LARGE SCALE GENOMIC DNA]</scope>
    <source>
        <strain evidence="9 10">KNP414</strain>
    </source>
</reference>
<dbReference type="InterPro" id="IPR050638">
    <property type="entry name" value="AA-Vitamin_Transporters"/>
</dbReference>
<feature type="transmembrane region" description="Helical" evidence="7">
    <location>
        <begin position="195"/>
        <end position="217"/>
    </location>
</feature>
<dbReference type="SUPFAM" id="SSF103481">
    <property type="entry name" value="Multidrug resistance efflux transporter EmrE"/>
    <property type="match status" value="2"/>
</dbReference>